<dbReference type="InterPro" id="IPR013780">
    <property type="entry name" value="Glyco_hydro_b"/>
</dbReference>
<comment type="similarity">
    <text evidence="3">Belongs to the glycosyl hydrolase 13 family.</text>
</comment>
<keyword evidence="9" id="KW-0325">Glycoprotein</keyword>
<dbReference type="SUPFAM" id="SSF51445">
    <property type="entry name" value="(Trans)glycosidases"/>
    <property type="match status" value="1"/>
</dbReference>
<dbReference type="InterPro" id="IPR017853">
    <property type="entry name" value="GH"/>
</dbReference>
<gene>
    <name evidence="17" type="ORF">P8C59_009005</name>
</gene>
<feature type="binding site" evidence="15">
    <location>
        <position position="366"/>
    </location>
    <ligand>
        <name>substrate</name>
    </ligand>
</feature>
<feature type="site" description="Transition state stabilizer" evidence="13">
    <location>
        <position position="366"/>
    </location>
</feature>
<feature type="binding site" evidence="15">
    <location>
        <position position="303"/>
    </location>
    <ligand>
        <name>substrate</name>
    </ligand>
</feature>
<dbReference type="GO" id="GO:0004556">
    <property type="term" value="F:alpha-amylase activity"/>
    <property type="evidence" value="ECO:0007669"/>
    <property type="project" value="UniProtKB-EC"/>
</dbReference>
<dbReference type="EMBL" id="JAQQPM010000008">
    <property type="protein sequence ID" value="KAK2074831.1"/>
    <property type="molecule type" value="Genomic_DNA"/>
</dbReference>
<dbReference type="InterPro" id="IPR006047">
    <property type="entry name" value="GH13_cat_dom"/>
</dbReference>
<dbReference type="PANTHER" id="PTHR10357">
    <property type="entry name" value="ALPHA-AMYLASE FAMILY MEMBER"/>
    <property type="match status" value="1"/>
</dbReference>
<feature type="domain" description="Glycosyl hydrolase family 13 catalytic" evidence="16">
    <location>
        <begin position="80"/>
        <end position="438"/>
    </location>
</feature>
<feature type="disulfide bond" evidence="14">
    <location>
        <begin position="97"/>
        <end position="104"/>
    </location>
</feature>
<dbReference type="Pfam" id="PF09260">
    <property type="entry name" value="A_amylase_dom_C"/>
    <property type="match status" value="1"/>
</dbReference>
<organism evidence="17 18">
    <name type="scientific">Phyllachora maydis</name>
    <dbReference type="NCBI Taxonomy" id="1825666"/>
    <lineage>
        <taxon>Eukaryota</taxon>
        <taxon>Fungi</taxon>
        <taxon>Dikarya</taxon>
        <taxon>Ascomycota</taxon>
        <taxon>Pezizomycotina</taxon>
        <taxon>Sordariomycetes</taxon>
        <taxon>Sordariomycetidae</taxon>
        <taxon>Phyllachorales</taxon>
        <taxon>Phyllachoraceae</taxon>
        <taxon>Phyllachora</taxon>
    </lineage>
</organism>
<keyword evidence="18" id="KW-1185">Reference proteome</keyword>
<protein>
    <recommendedName>
        <fullName evidence="4">alpha-amylase</fullName>
        <ecNumber evidence="4">3.2.1.1</ecNumber>
    </recommendedName>
</protein>
<keyword evidence="8 14" id="KW-1015">Disulfide bond</keyword>
<evidence type="ECO:0000256" key="5">
    <source>
        <dbReference type="ARBA" id="ARBA00022723"/>
    </source>
</evidence>
<keyword evidence="11" id="KW-0326">Glycosidase</keyword>
<name>A0AAD9ICA6_9PEZI</name>
<dbReference type="SUPFAM" id="SSF51011">
    <property type="entry name" value="Glycosyl hydrolase domain"/>
    <property type="match status" value="1"/>
</dbReference>
<dbReference type="InterPro" id="IPR013777">
    <property type="entry name" value="A-amylase-like"/>
</dbReference>
<evidence type="ECO:0000313" key="18">
    <source>
        <dbReference type="Proteomes" id="UP001217918"/>
    </source>
</evidence>
<feature type="binding site" evidence="15">
    <location>
        <position position="273"/>
    </location>
    <ligand>
        <name>substrate</name>
    </ligand>
</feature>
<accession>A0AAD9ICA6</accession>
<proteinExistence type="inferred from homology"/>
<dbReference type="Gene3D" id="2.60.40.1180">
    <property type="entry name" value="Golgi alpha-mannosidase II"/>
    <property type="match status" value="1"/>
</dbReference>
<feature type="disulfide bond" evidence="14">
    <location>
        <begin position="507"/>
        <end position="542"/>
    </location>
</feature>
<evidence type="ECO:0000256" key="15">
    <source>
        <dbReference type="PIRSR" id="PIRSR001024-5"/>
    </source>
</evidence>
<dbReference type="GO" id="GO:0005509">
    <property type="term" value="F:calcium ion binding"/>
    <property type="evidence" value="ECO:0007669"/>
    <property type="project" value="InterPro"/>
</dbReference>
<dbReference type="Pfam" id="PF00128">
    <property type="entry name" value="Alpha-amylase"/>
    <property type="match status" value="2"/>
</dbReference>
<dbReference type="EC" id="3.2.1.1" evidence="4"/>
<feature type="binding site" evidence="15">
    <location>
        <position position="413"/>
    </location>
    <ligand>
        <name>substrate</name>
    </ligand>
</feature>
<evidence type="ECO:0000256" key="2">
    <source>
        <dbReference type="ARBA" id="ARBA00001913"/>
    </source>
</evidence>
<evidence type="ECO:0000256" key="4">
    <source>
        <dbReference type="ARBA" id="ARBA00012595"/>
    </source>
</evidence>
<evidence type="ECO:0000256" key="14">
    <source>
        <dbReference type="PIRSR" id="PIRSR001024-4"/>
    </source>
</evidence>
<feature type="disulfide bond" evidence="14">
    <location>
        <begin position="309"/>
        <end position="352"/>
    </location>
</feature>
<evidence type="ECO:0000256" key="9">
    <source>
        <dbReference type="ARBA" id="ARBA00023180"/>
    </source>
</evidence>
<feature type="active site" description="Nucleophile" evidence="12">
    <location>
        <position position="275"/>
    </location>
</feature>
<dbReference type="FunFam" id="3.20.20.80:FF:000120">
    <property type="entry name" value="Alpha-amylase A"/>
    <property type="match status" value="1"/>
</dbReference>
<feature type="active site" description="Proton donor" evidence="12">
    <location>
        <position position="299"/>
    </location>
</feature>
<dbReference type="PIRSF" id="PIRSF001024">
    <property type="entry name" value="Alph-amyl_fung"/>
    <property type="match status" value="1"/>
</dbReference>
<dbReference type="CDD" id="cd11319">
    <property type="entry name" value="AmyAc_euk_AmyA"/>
    <property type="match status" value="1"/>
</dbReference>
<dbReference type="Gene3D" id="3.20.20.80">
    <property type="entry name" value="Glycosidases"/>
    <property type="match status" value="1"/>
</dbReference>
<evidence type="ECO:0000259" key="16">
    <source>
        <dbReference type="SMART" id="SM00642"/>
    </source>
</evidence>
<evidence type="ECO:0000256" key="1">
    <source>
        <dbReference type="ARBA" id="ARBA00000548"/>
    </source>
</evidence>
<keyword evidence="7" id="KW-0106">Calcium</keyword>
<evidence type="ECO:0000313" key="17">
    <source>
        <dbReference type="EMBL" id="KAK2074831.1"/>
    </source>
</evidence>
<evidence type="ECO:0000256" key="12">
    <source>
        <dbReference type="PIRSR" id="PIRSR001024-1"/>
    </source>
</evidence>
<dbReference type="AlphaFoldDB" id="A0AAD9ICA6"/>
<evidence type="ECO:0000256" key="11">
    <source>
        <dbReference type="ARBA" id="ARBA00023295"/>
    </source>
</evidence>
<evidence type="ECO:0000256" key="6">
    <source>
        <dbReference type="ARBA" id="ARBA00022801"/>
    </source>
</evidence>
<evidence type="ECO:0000256" key="13">
    <source>
        <dbReference type="PIRSR" id="PIRSR001024-2"/>
    </source>
</evidence>
<evidence type="ECO:0000256" key="8">
    <source>
        <dbReference type="ARBA" id="ARBA00023157"/>
    </source>
</evidence>
<keyword evidence="5" id="KW-0479">Metal-binding</keyword>
<sequence length="583" mass="62752">MQCFQKRIRPAAVVLTARKEFRNTEAYGSITCSPLVASSPNPSILAIMRGAIHALAATAAFGDLASAANRTEWQSRSVYQVMTDRFARTDGSTTAPCTDLSVYCNGTWAGLTNKLDYIQGMGFTAVQISPVIQNIENETIVGDAYHGYWSQDLYKLNDHFGTQEDLQNLISALHKRGMFILVDVVVNNMAQAFNNTWPPPIDYSKMMPFNSPDDYHPYCNVTNWGDPTDYQNCWLYPLGVALADLKTESPVVVDGLGTWVSALVANYSIDGIRIDAAKHVNDAFLPPFVHAAGVFALGEVLSGGIDNLCRYQTLGLLEGMPNYLDYYPLIDAFNGGSMMNIAGNRTAVQAGCNNTLALGTFAENHDVPRFASYNQDMAIAKNAMTFVLLNDGIPLVYQGQEQHFDGSITPANREAIWTSGYDTNSTLYVLTAKLNKLRNHVISTAPGYVQSLSTQLFVDLGHLCLVKGPTGGQIMFCINNKSSKGPSYTMSLGGFAPGDEVTEVLGCTTTTADGTGNITAYFGKGEPKVYALSTLVNGTDLCNSTQDAATAASQQNHGNGAGALEAVSGLALAALLGWAVMLL</sequence>
<evidence type="ECO:0000256" key="7">
    <source>
        <dbReference type="ARBA" id="ARBA00022837"/>
    </source>
</evidence>
<dbReference type="Proteomes" id="UP001217918">
    <property type="component" value="Unassembled WGS sequence"/>
</dbReference>
<comment type="caution">
    <text evidence="17">The sequence shown here is derived from an EMBL/GenBank/DDBJ whole genome shotgun (WGS) entry which is preliminary data.</text>
</comment>
<dbReference type="SMART" id="SM00642">
    <property type="entry name" value="Aamy"/>
    <property type="match status" value="1"/>
</dbReference>
<evidence type="ECO:0000256" key="3">
    <source>
        <dbReference type="ARBA" id="ARBA00008061"/>
    </source>
</evidence>
<comment type="cofactor">
    <cofactor evidence="2">
        <name>Ca(2+)</name>
        <dbReference type="ChEBI" id="CHEBI:29108"/>
    </cofactor>
</comment>
<evidence type="ECO:0000256" key="10">
    <source>
        <dbReference type="ARBA" id="ARBA00023277"/>
    </source>
</evidence>
<feature type="disulfide bond" evidence="14">
    <location>
        <begin position="219"/>
        <end position="233"/>
    </location>
</feature>
<dbReference type="GO" id="GO:0016052">
    <property type="term" value="P:carbohydrate catabolic process"/>
    <property type="evidence" value="ECO:0007669"/>
    <property type="project" value="InterPro"/>
</dbReference>
<comment type="catalytic activity">
    <reaction evidence="1">
        <text>Endohydrolysis of (1-&gt;4)-alpha-D-glucosidic linkages in polysaccharides containing three or more (1-&gt;4)-alpha-linked D-glucose units.</text>
        <dbReference type="EC" id="3.2.1.1"/>
    </reaction>
</comment>
<keyword evidence="6" id="KW-0378">Hydrolase</keyword>
<feature type="binding site" evidence="15">
    <location>
        <position position="149"/>
    </location>
    <ligand>
        <name>substrate</name>
    </ligand>
</feature>
<dbReference type="InterPro" id="IPR015340">
    <property type="entry name" value="A_amylase_C_dom"/>
</dbReference>
<reference evidence="17" key="1">
    <citation type="journal article" date="2023" name="Mol. Plant Microbe Interact.">
        <title>Elucidating the Obligate Nature and Biological Capacity of an Invasive Fungal Corn Pathogen.</title>
        <authorList>
            <person name="MacCready J.S."/>
            <person name="Roggenkamp E.M."/>
            <person name="Gdanetz K."/>
            <person name="Chilvers M.I."/>
        </authorList>
    </citation>
    <scope>NUCLEOTIDE SEQUENCE</scope>
    <source>
        <strain evidence="17">PM02</strain>
    </source>
</reference>
<keyword evidence="10" id="KW-0119">Carbohydrate metabolism</keyword>
<dbReference type="PANTHER" id="PTHR10357:SF208">
    <property type="entry name" value="ALPHA-AMYLASE"/>
    <property type="match status" value="1"/>
</dbReference>